<feature type="compositionally biased region" description="Polar residues" evidence="1">
    <location>
        <begin position="146"/>
        <end position="156"/>
    </location>
</feature>
<evidence type="ECO:0000256" key="1">
    <source>
        <dbReference type="SAM" id="MobiDB-lite"/>
    </source>
</evidence>
<proteinExistence type="predicted"/>
<feature type="compositionally biased region" description="Basic and acidic residues" evidence="1">
    <location>
        <begin position="225"/>
        <end position="237"/>
    </location>
</feature>
<organism evidence="2 3">
    <name type="scientific">Tritrichomonas musculus</name>
    <dbReference type="NCBI Taxonomy" id="1915356"/>
    <lineage>
        <taxon>Eukaryota</taxon>
        <taxon>Metamonada</taxon>
        <taxon>Parabasalia</taxon>
        <taxon>Tritrichomonadida</taxon>
        <taxon>Tritrichomonadidae</taxon>
        <taxon>Tritrichomonas</taxon>
    </lineage>
</organism>
<feature type="compositionally biased region" description="Basic and acidic residues" evidence="1">
    <location>
        <begin position="79"/>
        <end position="88"/>
    </location>
</feature>
<dbReference type="Proteomes" id="UP001470230">
    <property type="component" value="Unassembled WGS sequence"/>
</dbReference>
<feature type="region of interest" description="Disordered" evidence="1">
    <location>
        <begin position="144"/>
        <end position="257"/>
    </location>
</feature>
<accession>A0ABR2JWN5</accession>
<feature type="compositionally biased region" description="Acidic residues" evidence="1">
    <location>
        <begin position="205"/>
        <end position="224"/>
    </location>
</feature>
<feature type="compositionally biased region" description="Polar residues" evidence="1">
    <location>
        <begin position="175"/>
        <end position="200"/>
    </location>
</feature>
<evidence type="ECO:0000313" key="3">
    <source>
        <dbReference type="Proteomes" id="UP001470230"/>
    </source>
</evidence>
<feature type="region of interest" description="Disordered" evidence="1">
    <location>
        <begin position="66"/>
        <end position="88"/>
    </location>
</feature>
<sequence length="859" mass="102920">MRPNRSPRRPQTQLLANRGVLNKINPVIRKKATNKQTNIPIPPEWNENQAQAYRLLVGPQLNNYIAKDSSDTSNTSDPYLKDKSQQEKKEKLLSKLVPSRLKTPITPLQVTNDNIEQLNYPPDLLVQVFPPDQKPKYDLLAKSINRPKTQYAQSRANRLKPLSNIVKPSQIPKKITSTPRQQTQSKPDLSNLSSNIQGTEITDDKFEEEEDKESTLNDEYDYDDDYHTSRKEIKNDNSDQDNDIQKPNQKEIEEEERKKQLIMMKKLEQERKIKQVIRREKIQLRKYFYILRCWAHYKINARIKADFVIDVIRTRKLLSDFKKWHFYVRKILILRSLIKEIHETHQRTVLSNSWKKWANSARKSILDAGKASRYLQKRNNEIKKRVMDELRSVTHSKRICRREIAKNFRYYSDFEDKDAKRYTTITNEYYNDKRKKNIKALHFNFFKKCPIVFQKWKVFVKDRKFDQRQIDHCNAAKLKNMFVKWFKTYQNHFHERIMFDVRKGSHTFQERISNNEREASERVEKTVMLQLLRDKQILKAKLTQFDRLSSNHLESIEKRRDMREQIDTATKNFFVRQEELMLIDSNKAAEESYKKVREIRMQLAEGFLYHLGRALHSFDNQIVGKSYCLSFRVLSEPLVNNAVDYFYEKKQLKHLLKSAELQRNTVKAAVDCSKLYFYGKSWGVWHKFIGLMNSKRTKGLMEIIRRRTVILQLFPYFNWVEILPVRPPRPLKEVEQMFKDLPLVSIQRKVARERVHHVNVRMILMRRRILRDFIRAYASYVQEQIAKREVMKLFKRRKSLKLLVRAFYAFKTNWDGQPPRNKSVNNQELIIKSDINAWFRHFFRVRVNQRKIAEKVPIS</sequence>
<reference evidence="2 3" key="1">
    <citation type="submission" date="2024-04" db="EMBL/GenBank/DDBJ databases">
        <title>Tritrichomonas musculus Genome.</title>
        <authorList>
            <person name="Alves-Ferreira E."/>
            <person name="Grigg M."/>
            <person name="Lorenzi H."/>
            <person name="Galac M."/>
        </authorList>
    </citation>
    <scope>NUCLEOTIDE SEQUENCE [LARGE SCALE GENOMIC DNA]</scope>
    <source>
        <strain evidence="2 3">EAF2021</strain>
    </source>
</reference>
<dbReference type="EMBL" id="JAPFFF010000009">
    <property type="protein sequence ID" value="KAK8883137.1"/>
    <property type="molecule type" value="Genomic_DNA"/>
</dbReference>
<keyword evidence="3" id="KW-1185">Reference proteome</keyword>
<name>A0ABR2JWN5_9EUKA</name>
<evidence type="ECO:0008006" key="4">
    <source>
        <dbReference type="Google" id="ProtNLM"/>
    </source>
</evidence>
<protein>
    <recommendedName>
        <fullName evidence="4">IQ calmodulin-binding motif family protein</fullName>
    </recommendedName>
</protein>
<comment type="caution">
    <text evidence="2">The sequence shown here is derived from an EMBL/GenBank/DDBJ whole genome shotgun (WGS) entry which is preliminary data.</text>
</comment>
<evidence type="ECO:0000313" key="2">
    <source>
        <dbReference type="EMBL" id="KAK8883137.1"/>
    </source>
</evidence>
<gene>
    <name evidence="2" type="ORF">M9Y10_045785</name>
</gene>
<feature type="compositionally biased region" description="Basic and acidic residues" evidence="1">
    <location>
        <begin position="248"/>
        <end position="257"/>
    </location>
</feature>